<reference evidence="1" key="1">
    <citation type="submission" date="2020-02" db="EMBL/GenBank/DDBJ databases">
        <authorList>
            <person name="Meier V. D."/>
        </authorList>
    </citation>
    <scope>NUCLEOTIDE SEQUENCE</scope>
    <source>
        <strain evidence="1">AVDCRST_MAG71</strain>
    </source>
</reference>
<protein>
    <submittedName>
        <fullName evidence="1">Uncharacterized protein</fullName>
    </submittedName>
</protein>
<feature type="non-terminal residue" evidence="1">
    <location>
        <position position="39"/>
    </location>
</feature>
<name>A0A6J4KAJ2_9GAMM</name>
<evidence type="ECO:0000313" key="1">
    <source>
        <dbReference type="EMBL" id="CAA9300449.1"/>
    </source>
</evidence>
<organism evidence="1">
    <name type="scientific">uncultured Lysobacter sp</name>
    <dbReference type="NCBI Taxonomy" id="271060"/>
    <lineage>
        <taxon>Bacteria</taxon>
        <taxon>Pseudomonadati</taxon>
        <taxon>Pseudomonadota</taxon>
        <taxon>Gammaproteobacteria</taxon>
        <taxon>Lysobacterales</taxon>
        <taxon>Lysobacteraceae</taxon>
        <taxon>Lysobacter</taxon>
        <taxon>environmental samples</taxon>
    </lineage>
</organism>
<accession>A0A6J4KAJ2</accession>
<proteinExistence type="predicted"/>
<sequence>CAAQPRAGGMAARAACPGQRCKACALVPARHWTHAWVSA</sequence>
<dbReference type="AlphaFoldDB" id="A0A6J4KAJ2"/>
<dbReference type="EMBL" id="CADCUA010000013">
    <property type="protein sequence ID" value="CAA9300449.1"/>
    <property type="molecule type" value="Genomic_DNA"/>
</dbReference>
<feature type="non-terminal residue" evidence="1">
    <location>
        <position position="1"/>
    </location>
</feature>
<gene>
    <name evidence="1" type="ORF">AVDCRST_MAG71-59</name>
</gene>